<dbReference type="PANTHER" id="PTHR35377">
    <property type="entry name" value="ANTITOXIN VAPB49-RELATED-RELATED"/>
    <property type="match status" value="1"/>
</dbReference>
<dbReference type="NCBIfam" id="TIGR01552">
    <property type="entry name" value="phd_fam"/>
    <property type="match status" value="1"/>
</dbReference>
<dbReference type="RefSeq" id="WP_330196235.1">
    <property type="nucleotide sequence ID" value="NZ_JAZDRO010000003.1"/>
</dbReference>
<dbReference type="Proteomes" id="UP001310692">
    <property type="component" value="Unassembled WGS sequence"/>
</dbReference>
<organism evidence="3 4">
    <name type="scientific">Hyphobacterium marinum</name>
    <dbReference type="NCBI Taxonomy" id="3116574"/>
    <lineage>
        <taxon>Bacteria</taxon>
        <taxon>Pseudomonadati</taxon>
        <taxon>Pseudomonadota</taxon>
        <taxon>Alphaproteobacteria</taxon>
        <taxon>Maricaulales</taxon>
        <taxon>Maricaulaceae</taxon>
        <taxon>Hyphobacterium</taxon>
    </lineage>
</organism>
<accession>A0ABU7M099</accession>
<proteinExistence type="inferred from homology"/>
<keyword evidence="4" id="KW-1185">Reference proteome</keyword>
<comment type="caution">
    <text evidence="3">The sequence shown here is derived from an EMBL/GenBank/DDBJ whole genome shotgun (WGS) entry which is preliminary data.</text>
</comment>
<dbReference type="InterPro" id="IPR036165">
    <property type="entry name" value="YefM-like_sf"/>
</dbReference>
<gene>
    <name evidence="3" type="ORF">V0U35_08335</name>
</gene>
<protein>
    <recommendedName>
        <fullName evidence="2">Antitoxin</fullName>
    </recommendedName>
</protein>
<reference evidence="3 4" key="1">
    <citation type="submission" date="2024-01" db="EMBL/GenBank/DDBJ databases">
        <title>Hyphobacterium bacterium isolated from marine sediment.</title>
        <authorList>
            <person name="Zhao S."/>
        </authorList>
    </citation>
    <scope>NUCLEOTIDE SEQUENCE [LARGE SCALE GENOMIC DNA]</scope>
    <source>
        <strain evidence="3 4">Y60-23</strain>
    </source>
</reference>
<evidence type="ECO:0000313" key="3">
    <source>
        <dbReference type="EMBL" id="MEE2566685.1"/>
    </source>
</evidence>
<evidence type="ECO:0000256" key="1">
    <source>
        <dbReference type="ARBA" id="ARBA00009981"/>
    </source>
</evidence>
<dbReference type="SUPFAM" id="SSF143120">
    <property type="entry name" value="YefM-like"/>
    <property type="match status" value="1"/>
</dbReference>
<dbReference type="Pfam" id="PF02604">
    <property type="entry name" value="PhdYeFM_antitox"/>
    <property type="match status" value="1"/>
</dbReference>
<name>A0ABU7M099_9PROT</name>
<sequence>MREVGVLEAKTHLSKLIEEIEATGEEIVITRHGKPVVRLSRAAKASRPMNSDELLAKLKAFRNSQMAVADLDQQSWEELKEAIRS</sequence>
<dbReference type="Gene3D" id="3.40.1620.10">
    <property type="entry name" value="YefM-like domain"/>
    <property type="match status" value="1"/>
</dbReference>
<comment type="similarity">
    <text evidence="1 2">Belongs to the phD/YefM antitoxin family.</text>
</comment>
<dbReference type="InterPro" id="IPR006442">
    <property type="entry name" value="Antitoxin_Phd/YefM"/>
</dbReference>
<evidence type="ECO:0000256" key="2">
    <source>
        <dbReference type="RuleBase" id="RU362080"/>
    </source>
</evidence>
<dbReference type="InterPro" id="IPR051416">
    <property type="entry name" value="phD-YefM_TA_antitoxins"/>
</dbReference>
<dbReference type="EMBL" id="JAZDRO010000003">
    <property type="protein sequence ID" value="MEE2566685.1"/>
    <property type="molecule type" value="Genomic_DNA"/>
</dbReference>
<evidence type="ECO:0000313" key="4">
    <source>
        <dbReference type="Proteomes" id="UP001310692"/>
    </source>
</evidence>
<comment type="function">
    <text evidence="2">Antitoxin component of a type II toxin-antitoxin (TA) system.</text>
</comment>